<evidence type="ECO:0000256" key="7">
    <source>
        <dbReference type="ARBA" id="ARBA00023136"/>
    </source>
</evidence>
<protein>
    <submittedName>
        <fullName evidence="10">Putative transporter</fullName>
    </submittedName>
</protein>
<comment type="subcellular location">
    <subcellularLocation>
        <location evidence="1">Cell membrane</location>
        <topology evidence="1">Multi-pass membrane protein</topology>
    </subcellularLocation>
</comment>
<evidence type="ECO:0000256" key="8">
    <source>
        <dbReference type="SAM" id="Phobius"/>
    </source>
</evidence>
<feature type="transmembrane region" description="Helical" evidence="8">
    <location>
        <begin position="473"/>
        <end position="495"/>
    </location>
</feature>
<feature type="transmembrane region" description="Helical" evidence="8">
    <location>
        <begin position="71"/>
        <end position="88"/>
    </location>
</feature>
<dbReference type="InterPro" id="IPR006037">
    <property type="entry name" value="RCK_C"/>
</dbReference>
<reference evidence="10 11" key="1">
    <citation type="submission" date="2018-01" db="EMBL/GenBank/DDBJ databases">
        <authorList>
            <person name="Gaut B.S."/>
            <person name="Morton B.R."/>
            <person name="Clegg M.T."/>
            <person name="Duvall M.R."/>
        </authorList>
    </citation>
    <scope>NUCLEOTIDE SEQUENCE [LARGE SCALE GENOMIC DNA]</scope>
    <source>
        <strain evidence="10 11">HR-AV</strain>
    </source>
</reference>
<dbReference type="GO" id="GO:0005886">
    <property type="term" value="C:plasma membrane"/>
    <property type="evidence" value="ECO:0007669"/>
    <property type="project" value="UniProtKB-SubCell"/>
</dbReference>
<feature type="transmembrane region" description="Helical" evidence="8">
    <location>
        <begin position="443"/>
        <end position="461"/>
    </location>
</feature>
<dbReference type="SUPFAM" id="SSF116726">
    <property type="entry name" value="TrkA C-terminal domain-like"/>
    <property type="match status" value="2"/>
</dbReference>
<evidence type="ECO:0000256" key="1">
    <source>
        <dbReference type="ARBA" id="ARBA00004651"/>
    </source>
</evidence>
<feature type="domain" description="RCK C-terminal" evidence="9">
    <location>
        <begin position="199"/>
        <end position="281"/>
    </location>
</feature>
<dbReference type="AlphaFoldDB" id="A0A2S5A2H9"/>
<feature type="transmembrane region" description="Helical" evidence="8">
    <location>
        <begin position="403"/>
        <end position="422"/>
    </location>
</feature>
<dbReference type="Pfam" id="PF02080">
    <property type="entry name" value="TrkA_C"/>
    <property type="match status" value="1"/>
</dbReference>
<feature type="transmembrane region" description="Helical" evidence="8">
    <location>
        <begin position="100"/>
        <end position="119"/>
    </location>
</feature>
<dbReference type="GO" id="GO:0006813">
    <property type="term" value="P:potassium ion transport"/>
    <property type="evidence" value="ECO:0007669"/>
    <property type="project" value="InterPro"/>
</dbReference>
<dbReference type="Proteomes" id="UP000236893">
    <property type="component" value="Unassembled WGS sequence"/>
</dbReference>
<keyword evidence="11" id="KW-1185">Reference proteome</keyword>
<accession>A0A2S5A2H9</accession>
<dbReference type="RefSeq" id="WP_103789231.1">
    <property type="nucleotide sequence ID" value="NZ_PQVF01000007.1"/>
</dbReference>
<comment type="similarity">
    <text evidence="2">Belongs to the AAE transporter (TC 2.A.81) family.</text>
</comment>
<dbReference type="Pfam" id="PF06826">
    <property type="entry name" value="Asp-Al_Ex"/>
    <property type="match status" value="2"/>
</dbReference>
<keyword evidence="3" id="KW-0813">Transport</keyword>
<evidence type="ECO:0000256" key="3">
    <source>
        <dbReference type="ARBA" id="ARBA00022448"/>
    </source>
</evidence>
<feature type="transmembrane region" description="Helical" evidence="8">
    <location>
        <begin position="165"/>
        <end position="185"/>
    </location>
</feature>
<evidence type="ECO:0000256" key="4">
    <source>
        <dbReference type="ARBA" id="ARBA00022475"/>
    </source>
</evidence>
<evidence type="ECO:0000256" key="5">
    <source>
        <dbReference type="ARBA" id="ARBA00022692"/>
    </source>
</evidence>
<feature type="domain" description="RCK C-terminal" evidence="9">
    <location>
        <begin position="283"/>
        <end position="367"/>
    </location>
</feature>
<feature type="transmembrane region" description="Helical" evidence="8">
    <location>
        <begin position="12"/>
        <end position="31"/>
    </location>
</feature>
<evidence type="ECO:0000259" key="9">
    <source>
        <dbReference type="PROSITE" id="PS51202"/>
    </source>
</evidence>
<comment type="caution">
    <text evidence="10">The sequence shown here is derived from an EMBL/GenBank/DDBJ whole genome shotgun (WGS) entry which is preliminary data.</text>
</comment>
<name>A0A2S5A2H9_9SPHI</name>
<feature type="transmembrane region" description="Helical" evidence="8">
    <location>
        <begin position="377"/>
        <end position="397"/>
    </location>
</feature>
<proteinExistence type="inferred from homology"/>
<dbReference type="OrthoDB" id="9155749at2"/>
<dbReference type="Gene3D" id="3.30.70.1450">
    <property type="entry name" value="Regulator of K+ conductance, C-terminal domain"/>
    <property type="match status" value="2"/>
</dbReference>
<dbReference type="NCBIfam" id="TIGR01625">
    <property type="entry name" value="YidE_YbjL_dupl"/>
    <property type="match status" value="2"/>
</dbReference>
<gene>
    <name evidence="10" type="ORF">C3K47_11215</name>
</gene>
<dbReference type="InterPro" id="IPR036721">
    <property type="entry name" value="RCK_C_sf"/>
</dbReference>
<dbReference type="NCBIfam" id="NF003007">
    <property type="entry name" value="PRK03818.1"/>
    <property type="match status" value="1"/>
</dbReference>
<evidence type="ECO:0000313" key="10">
    <source>
        <dbReference type="EMBL" id="POY36313.1"/>
    </source>
</evidence>
<sequence length="554" mass="60012">MEWFETLLFKDSVAHNALVFSLTIAVGVLLGRIKIFGISLGVTWVLFSGIFFSHCGLLVNKEVEHFVKEFGLILFVYTVGLQVGPGFFSSLKKEGLTFNLLALSIVLLGGLVTLGLHFLTGQPLHVLTGIMSGAVTNTPGLGAAQQAIRDVHEAAAPEMINKLNLGYAVAYPFGVIGLILVLIFIQKVTRVNLKKEYEDYNQKVADHAEALTTLHVKLENPNFFNKPLSTLFKLLNLQFVVSRLKQGDEVITPNITTILHEGDVLMIVASKVDLPRLSLIGTQVNEDLKQVKSNMVAERIVVTQKEATHKPIKELVLKEKGYYNITRINRAGIEFIATGSSTLQMGDVLTVVGDAASISKFGKLLGNSLKRLDHPMLAPIFFGILLGIIVGSIPFAISGMPAPIKIGLAGGPLIIALILSRFGARFHIATYVTHSANLMLREIGIVLFLASVGLSSGEHFVEILSEGDGLAWMGYGVIITAVPLLIVGLISRFIFKKSFFEISGLLSGASTDPPALAFASHTARCDAPAVTYATVYPLTMILRILVAQLLIVLF</sequence>
<evidence type="ECO:0000256" key="2">
    <source>
        <dbReference type="ARBA" id="ARBA00009854"/>
    </source>
</evidence>
<keyword evidence="4" id="KW-1003">Cell membrane</keyword>
<feature type="transmembrane region" description="Helical" evidence="8">
    <location>
        <begin position="38"/>
        <end position="59"/>
    </location>
</feature>
<evidence type="ECO:0000256" key="6">
    <source>
        <dbReference type="ARBA" id="ARBA00022989"/>
    </source>
</evidence>
<dbReference type="PANTHER" id="PTHR30445">
    <property type="entry name" value="K(+)_H(+) ANTIPORTER SUBUNIT KHTT"/>
    <property type="match status" value="1"/>
</dbReference>
<evidence type="ECO:0000313" key="11">
    <source>
        <dbReference type="Proteomes" id="UP000236893"/>
    </source>
</evidence>
<keyword evidence="5 8" id="KW-0812">Transmembrane</keyword>
<organism evidence="10 11">
    <name type="scientific">Solitalea longa</name>
    <dbReference type="NCBI Taxonomy" id="2079460"/>
    <lineage>
        <taxon>Bacteria</taxon>
        <taxon>Pseudomonadati</taxon>
        <taxon>Bacteroidota</taxon>
        <taxon>Sphingobacteriia</taxon>
        <taxon>Sphingobacteriales</taxon>
        <taxon>Sphingobacteriaceae</taxon>
        <taxon>Solitalea</taxon>
    </lineage>
</organism>
<dbReference type="GO" id="GO:0008324">
    <property type="term" value="F:monoatomic cation transmembrane transporter activity"/>
    <property type="evidence" value="ECO:0007669"/>
    <property type="project" value="InterPro"/>
</dbReference>
<keyword evidence="6 8" id="KW-1133">Transmembrane helix</keyword>
<dbReference type="InterPro" id="IPR050144">
    <property type="entry name" value="AAE_transporter"/>
</dbReference>
<dbReference type="PANTHER" id="PTHR30445:SF3">
    <property type="entry name" value="TRANSPORT PROTEIN YIDE-RELATED"/>
    <property type="match status" value="1"/>
</dbReference>
<keyword evidence="7 8" id="KW-0472">Membrane</keyword>
<dbReference type="InterPro" id="IPR006512">
    <property type="entry name" value="YidE_YbjL"/>
</dbReference>
<dbReference type="PROSITE" id="PS51202">
    <property type="entry name" value="RCK_C"/>
    <property type="match status" value="2"/>
</dbReference>
<dbReference type="EMBL" id="PQVF01000007">
    <property type="protein sequence ID" value="POY36313.1"/>
    <property type="molecule type" value="Genomic_DNA"/>
</dbReference>